<dbReference type="InterPro" id="IPR019775">
    <property type="entry name" value="WD40_repeat_CS"/>
</dbReference>
<dbReference type="GO" id="GO:0120330">
    <property type="term" value="C:rixosome complex"/>
    <property type="evidence" value="ECO:0007669"/>
    <property type="project" value="TreeGrafter"/>
</dbReference>
<evidence type="ECO:0000313" key="5">
    <source>
        <dbReference type="Proteomes" id="UP000324705"/>
    </source>
</evidence>
<dbReference type="SUPFAM" id="SSF50978">
    <property type="entry name" value="WD40 repeat-like"/>
    <property type="match status" value="1"/>
</dbReference>
<name>A0A9R1C285_TRITD</name>
<dbReference type="PRINTS" id="PR00320">
    <property type="entry name" value="GPROTEINBRPT"/>
</dbReference>
<dbReference type="GO" id="GO:0006261">
    <property type="term" value="P:DNA-templated DNA replication"/>
    <property type="evidence" value="ECO:0007669"/>
    <property type="project" value="TreeGrafter"/>
</dbReference>
<evidence type="ECO:0000256" key="3">
    <source>
        <dbReference type="PROSITE-ProRule" id="PRU00221"/>
    </source>
</evidence>
<dbReference type="InterPro" id="IPR036322">
    <property type="entry name" value="WD40_repeat_dom_sf"/>
</dbReference>
<keyword evidence="1 3" id="KW-0853">WD repeat</keyword>
<dbReference type="Pfam" id="PF00400">
    <property type="entry name" value="WD40"/>
    <property type="match status" value="2"/>
</dbReference>
<dbReference type="GO" id="GO:0006364">
    <property type="term" value="P:rRNA processing"/>
    <property type="evidence" value="ECO:0007669"/>
    <property type="project" value="TreeGrafter"/>
</dbReference>
<dbReference type="InterPro" id="IPR020472">
    <property type="entry name" value="WD40_PAC1"/>
</dbReference>
<keyword evidence="5" id="KW-1185">Reference proteome</keyword>
<dbReference type="InterPro" id="IPR045227">
    <property type="entry name" value="WDR18/Ipi3/RID3"/>
</dbReference>
<reference evidence="4 5" key="1">
    <citation type="submission" date="2017-09" db="EMBL/GenBank/DDBJ databases">
        <authorList>
            <consortium name="International Durum Wheat Genome Sequencing Consortium (IDWGSC)"/>
            <person name="Milanesi L."/>
        </authorList>
    </citation>
    <scope>NUCLEOTIDE SEQUENCE [LARGE SCALE GENOMIC DNA]</scope>
    <source>
        <strain evidence="5">cv. Svevo</strain>
    </source>
</reference>
<dbReference type="FunFam" id="2.130.10.10:FF:000600">
    <property type="entry name" value="Protein ROOT INITIATION DEFECTIVE 3"/>
    <property type="match status" value="1"/>
</dbReference>
<dbReference type="PANTHER" id="PTHR18763:SF0">
    <property type="entry name" value="WD REPEAT-CONTAINING PROTEIN 18"/>
    <property type="match status" value="1"/>
</dbReference>
<organism evidence="4 5">
    <name type="scientific">Triticum turgidum subsp. durum</name>
    <name type="common">Durum wheat</name>
    <name type="synonym">Triticum durum</name>
    <dbReference type="NCBI Taxonomy" id="4567"/>
    <lineage>
        <taxon>Eukaryota</taxon>
        <taxon>Viridiplantae</taxon>
        <taxon>Streptophyta</taxon>
        <taxon>Embryophyta</taxon>
        <taxon>Tracheophyta</taxon>
        <taxon>Spermatophyta</taxon>
        <taxon>Magnoliopsida</taxon>
        <taxon>Liliopsida</taxon>
        <taxon>Poales</taxon>
        <taxon>Poaceae</taxon>
        <taxon>BOP clade</taxon>
        <taxon>Pooideae</taxon>
        <taxon>Triticodae</taxon>
        <taxon>Triticeae</taxon>
        <taxon>Triticinae</taxon>
        <taxon>Triticum</taxon>
    </lineage>
</organism>
<dbReference type="GO" id="GO:0005656">
    <property type="term" value="C:nuclear pre-replicative complex"/>
    <property type="evidence" value="ECO:0007669"/>
    <property type="project" value="TreeGrafter"/>
</dbReference>
<dbReference type="PANTHER" id="PTHR18763">
    <property type="entry name" value="WD-REPEAT PROTEIN 18"/>
    <property type="match status" value="1"/>
</dbReference>
<accession>A0A9R1C285</accession>
<gene>
    <name evidence="4" type="ORF">TRITD_7Bv1G146770</name>
</gene>
<dbReference type="Gene3D" id="2.130.10.10">
    <property type="entry name" value="YVTN repeat-like/Quinoprotein amine dehydrogenase"/>
    <property type="match status" value="2"/>
</dbReference>
<evidence type="ECO:0000313" key="4">
    <source>
        <dbReference type="EMBL" id="VAI89523.1"/>
    </source>
</evidence>
<dbReference type="InterPro" id="IPR015943">
    <property type="entry name" value="WD40/YVTN_repeat-like_dom_sf"/>
</dbReference>
<evidence type="ECO:0000256" key="1">
    <source>
        <dbReference type="ARBA" id="ARBA00022574"/>
    </source>
</evidence>
<dbReference type="PROSITE" id="PS50294">
    <property type="entry name" value="WD_REPEATS_REGION"/>
    <property type="match status" value="1"/>
</dbReference>
<protein>
    <submittedName>
        <fullName evidence="4">Uncharacterized protein</fullName>
    </submittedName>
</protein>
<keyword evidence="2" id="KW-0677">Repeat</keyword>
<feature type="repeat" description="WD" evidence="3">
    <location>
        <begin position="117"/>
        <end position="148"/>
    </location>
</feature>
<dbReference type="PROSITE" id="PS00678">
    <property type="entry name" value="WD_REPEATS_1"/>
    <property type="match status" value="1"/>
</dbReference>
<dbReference type="AlphaFoldDB" id="A0A9R1C285"/>
<evidence type="ECO:0000256" key="2">
    <source>
        <dbReference type="ARBA" id="ARBA00022737"/>
    </source>
</evidence>
<sequence length="280" mass="30735">MAPPSQLVLAASSTDAGVAAWDLRTGSEAIRHRPCASRPRAVAAVAGRFLAAAQIAAGNSAPIHYYHWDKVRAVKSFPAEPIRALIADPEGNYLIGGGVSGDIFFWEVASGELLVRWHAHYRDVRCLALYDMLLVSASEDGSIKIWDLLTMLDEQSRFEAKTPYLYNFNQHTLPVTDIACFHGAIAVSSSEDRTCKIWSLSEGRMLRSISFPAIIDSVEIDPRSHIFYAGGRDGKIYVTAMGVDASSQGRDDSSILGILDDHRFAYCPSFSSVCLFYHVM</sequence>
<dbReference type="SMART" id="SM00320">
    <property type="entry name" value="WD40"/>
    <property type="match status" value="4"/>
</dbReference>
<feature type="repeat" description="WD" evidence="3">
    <location>
        <begin position="168"/>
        <end position="208"/>
    </location>
</feature>
<dbReference type="InterPro" id="IPR001680">
    <property type="entry name" value="WD40_rpt"/>
</dbReference>
<proteinExistence type="predicted"/>
<dbReference type="EMBL" id="LT934124">
    <property type="protein sequence ID" value="VAI89523.1"/>
    <property type="molecule type" value="Genomic_DNA"/>
</dbReference>
<dbReference type="Gramene" id="TRITD7Bv1G146770.1">
    <property type="protein sequence ID" value="TRITD7Bv1G146770.1"/>
    <property type="gene ID" value="TRITD7Bv1G146770"/>
</dbReference>
<dbReference type="Proteomes" id="UP000324705">
    <property type="component" value="Chromosome 7B"/>
</dbReference>
<dbReference type="PROSITE" id="PS50082">
    <property type="entry name" value="WD_REPEATS_2"/>
    <property type="match status" value="2"/>
</dbReference>